<dbReference type="Gene3D" id="3.40.30.10">
    <property type="entry name" value="Glutaredoxin"/>
    <property type="match status" value="1"/>
</dbReference>
<accession>A0A381Y2G3</accession>
<sequence length="113" mass="12468">MHEDNAEKGFTVLGFPCNQFGAQEPGTNEEILEFARSKFDVTFPMFSKIEVNGDGACELYQLLTSAISNPEGKPDIAWNFTKFLIDGDGNVVERFEPGTAPEEIAVKLEGYLS</sequence>
<evidence type="ECO:0000313" key="4">
    <source>
        <dbReference type="EMBL" id="SVA71204.1"/>
    </source>
</evidence>
<dbReference type="PIRSF" id="PIRSF000303">
    <property type="entry name" value="Glutathion_perox"/>
    <property type="match status" value="1"/>
</dbReference>
<dbReference type="SUPFAM" id="SSF52833">
    <property type="entry name" value="Thioredoxin-like"/>
    <property type="match status" value="1"/>
</dbReference>
<evidence type="ECO:0000256" key="3">
    <source>
        <dbReference type="ARBA" id="ARBA00023002"/>
    </source>
</evidence>
<evidence type="ECO:0000256" key="2">
    <source>
        <dbReference type="ARBA" id="ARBA00022559"/>
    </source>
</evidence>
<dbReference type="InterPro" id="IPR029760">
    <property type="entry name" value="GPX_CS"/>
</dbReference>
<evidence type="ECO:0000256" key="1">
    <source>
        <dbReference type="ARBA" id="ARBA00006926"/>
    </source>
</evidence>
<keyword evidence="3" id="KW-0560">Oxidoreductase</keyword>
<dbReference type="PROSITE" id="PS51355">
    <property type="entry name" value="GLUTATHIONE_PEROXID_3"/>
    <property type="match status" value="1"/>
</dbReference>
<keyword evidence="2" id="KW-0575">Peroxidase</keyword>
<reference evidence="4" key="1">
    <citation type="submission" date="2018-05" db="EMBL/GenBank/DDBJ databases">
        <authorList>
            <person name="Lanie J.A."/>
            <person name="Ng W.-L."/>
            <person name="Kazmierczak K.M."/>
            <person name="Andrzejewski T.M."/>
            <person name="Davidsen T.M."/>
            <person name="Wayne K.J."/>
            <person name="Tettelin H."/>
            <person name="Glass J.I."/>
            <person name="Rusch D."/>
            <person name="Podicherti R."/>
            <person name="Tsui H.-C.T."/>
            <person name="Winkler M.E."/>
        </authorList>
    </citation>
    <scope>NUCLEOTIDE SEQUENCE</scope>
</reference>
<dbReference type="PRINTS" id="PR01011">
    <property type="entry name" value="GLUTPROXDASE"/>
</dbReference>
<proteinExistence type="inferred from homology"/>
<dbReference type="EMBL" id="UINC01017241">
    <property type="protein sequence ID" value="SVA71204.1"/>
    <property type="molecule type" value="Genomic_DNA"/>
</dbReference>
<dbReference type="InterPro" id="IPR000889">
    <property type="entry name" value="Glutathione_peroxidase"/>
</dbReference>
<dbReference type="Pfam" id="PF00255">
    <property type="entry name" value="GSHPx"/>
    <property type="match status" value="1"/>
</dbReference>
<dbReference type="CDD" id="cd00340">
    <property type="entry name" value="GSH_Peroxidase"/>
    <property type="match status" value="1"/>
</dbReference>
<name>A0A381Y2G3_9ZZZZ</name>
<dbReference type="PROSITE" id="PS00763">
    <property type="entry name" value="GLUTATHIONE_PEROXID_2"/>
    <property type="match status" value="1"/>
</dbReference>
<dbReference type="PANTHER" id="PTHR11592">
    <property type="entry name" value="GLUTATHIONE PEROXIDASE"/>
    <property type="match status" value="1"/>
</dbReference>
<comment type="similarity">
    <text evidence="1">Belongs to the glutathione peroxidase family.</text>
</comment>
<dbReference type="AlphaFoldDB" id="A0A381Y2G3"/>
<gene>
    <name evidence="4" type="ORF">METZ01_LOCUS124058</name>
</gene>
<evidence type="ECO:0008006" key="5">
    <source>
        <dbReference type="Google" id="ProtNLM"/>
    </source>
</evidence>
<organism evidence="4">
    <name type="scientific">marine metagenome</name>
    <dbReference type="NCBI Taxonomy" id="408172"/>
    <lineage>
        <taxon>unclassified sequences</taxon>
        <taxon>metagenomes</taxon>
        <taxon>ecological metagenomes</taxon>
    </lineage>
</organism>
<dbReference type="InterPro" id="IPR036249">
    <property type="entry name" value="Thioredoxin-like_sf"/>
</dbReference>
<dbReference type="PANTHER" id="PTHR11592:SF78">
    <property type="entry name" value="GLUTATHIONE PEROXIDASE"/>
    <property type="match status" value="1"/>
</dbReference>
<dbReference type="GO" id="GO:0034599">
    <property type="term" value="P:cellular response to oxidative stress"/>
    <property type="evidence" value="ECO:0007669"/>
    <property type="project" value="TreeGrafter"/>
</dbReference>
<dbReference type="GO" id="GO:0004601">
    <property type="term" value="F:peroxidase activity"/>
    <property type="evidence" value="ECO:0007669"/>
    <property type="project" value="UniProtKB-KW"/>
</dbReference>
<protein>
    <recommendedName>
        <fullName evidence="5">Glutathione peroxidase</fullName>
    </recommendedName>
</protein>